<keyword evidence="2" id="KW-0805">Transcription regulation</keyword>
<comment type="similarity">
    <text evidence="1">Belongs to the sigma-70 factor family. ECF subfamily.</text>
</comment>
<dbReference type="AlphaFoldDB" id="A0A1E8F8K6"/>
<dbReference type="SUPFAM" id="SSF88946">
    <property type="entry name" value="Sigma2 domain of RNA polymerase sigma factors"/>
    <property type="match status" value="1"/>
</dbReference>
<keyword evidence="4" id="KW-0804">Transcription</keyword>
<dbReference type="PANTHER" id="PTHR43133">
    <property type="entry name" value="RNA POLYMERASE ECF-TYPE SIGMA FACTO"/>
    <property type="match status" value="1"/>
</dbReference>
<dbReference type="SUPFAM" id="SSF88659">
    <property type="entry name" value="Sigma3 and sigma4 domains of RNA polymerase sigma factors"/>
    <property type="match status" value="1"/>
</dbReference>
<dbReference type="Pfam" id="PF04542">
    <property type="entry name" value="Sigma70_r2"/>
    <property type="match status" value="1"/>
</dbReference>
<dbReference type="NCBIfam" id="TIGR02937">
    <property type="entry name" value="sigma70-ECF"/>
    <property type="match status" value="1"/>
</dbReference>
<gene>
    <name evidence="7" type="ORF">BFC17_07920</name>
</gene>
<dbReference type="GO" id="GO:0006352">
    <property type="term" value="P:DNA-templated transcription initiation"/>
    <property type="evidence" value="ECO:0007669"/>
    <property type="project" value="InterPro"/>
</dbReference>
<feature type="domain" description="RNA polymerase sigma factor 70 region 4 type 2" evidence="6">
    <location>
        <begin position="130"/>
        <end position="180"/>
    </location>
</feature>
<dbReference type="Proteomes" id="UP000176037">
    <property type="component" value="Unassembled WGS sequence"/>
</dbReference>
<dbReference type="Pfam" id="PF08281">
    <property type="entry name" value="Sigma70_r4_2"/>
    <property type="match status" value="1"/>
</dbReference>
<reference evidence="7 8" key="1">
    <citation type="submission" date="2016-09" db="EMBL/GenBank/DDBJ databases">
        <title>Alteromonas lipolytica, a new species isolated from sea water.</title>
        <authorList>
            <person name="Wu Y.-H."/>
            <person name="Cheng H."/>
            <person name="Xu X.-W."/>
        </authorList>
    </citation>
    <scope>NUCLEOTIDE SEQUENCE [LARGE SCALE GENOMIC DNA]</scope>
    <source>
        <strain evidence="7 8">JW12</strain>
    </source>
</reference>
<dbReference type="OrthoDB" id="9780326at2"/>
<comment type="caution">
    <text evidence="7">The sequence shown here is derived from an EMBL/GenBank/DDBJ whole genome shotgun (WGS) entry which is preliminary data.</text>
</comment>
<evidence type="ECO:0000256" key="1">
    <source>
        <dbReference type="ARBA" id="ARBA00010641"/>
    </source>
</evidence>
<dbReference type="STRING" id="1856405.BFC17_07920"/>
<dbReference type="Gene3D" id="1.10.1740.10">
    <property type="match status" value="1"/>
</dbReference>
<evidence type="ECO:0000259" key="6">
    <source>
        <dbReference type="Pfam" id="PF08281"/>
    </source>
</evidence>
<organism evidence="7 8">
    <name type="scientific">Alteromonas lipolytica</name>
    <dbReference type="NCBI Taxonomy" id="1856405"/>
    <lineage>
        <taxon>Bacteria</taxon>
        <taxon>Pseudomonadati</taxon>
        <taxon>Pseudomonadota</taxon>
        <taxon>Gammaproteobacteria</taxon>
        <taxon>Alteromonadales</taxon>
        <taxon>Alteromonadaceae</taxon>
        <taxon>Alteromonas/Salinimonas group</taxon>
        <taxon>Alteromonas</taxon>
    </lineage>
</organism>
<dbReference type="RefSeq" id="WP_070178708.1">
    <property type="nucleotide sequence ID" value="NZ_BMJR01000010.1"/>
</dbReference>
<dbReference type="Gene3D" id="1.10.10.10">
    <property type="entry name" value="Winged helix-like DNA-binding domain superfamily/Winged helix DNA-binding domain"/>
    <property type="match status" value="1"/>
</dbReference>
<dbReference type="GO" id="GO:0016987">
    <property type="term" value="F:sigma factor activity"/>
    <property type="evidence" value="ECO:0007669"/>
    <property type="project" value="UniProtKB-KW"/>
</dbReference>
<dbReference type="EMBL" id="MJIC01000021">
    <property type="protein sequence ID" value="OFI32240.1"/>
    <property type="molecule type" value="Genomic_DNA"/>
</dbReference>
<proteinExistence type="inferred from homology"/>
<evidence type="ECO:0000256" key="3">
    <source>
        <dbReference type="ARBA" id="ARBA00023082"/>
    </source>
</evidence>
<keyword evidence="3" id="KW-0731">Sigma factor</keyword>
<keyword evidence="8" id="KW-1185">Reference proteome</keyword>
<dbReference type="InterPro" id="IPR014284">
    <property type="entry name" value="RNA_pol_sigma-70_dom"/>
</dbReference>
<protein>
    <submittedName>
        <fullName evidence="7">RNA polymerase subunit sigma-70</fullName>
    </submittedName>
</protein>
<dbReference type="InterPro" id="IPR013324">
    <property type="entry name" value="RNA_pol_sigma_r3/r4-like"/>
</dbReference>
<feature type="domain" description="RNA polymerase sigma-70 region 2" evidence="5">
    <location>
        <begin position="37"/>
        <end position="103"/>
    </location>
</feature>
<dbReference type="PANTHER" id="PTHR43133:SF46">
    <property type="entry name" value="RNA POLYMERASE SIGMA-70 FACTOR ECF SUBFAMILY"/>
    <property type="match status" value="1"/>
</dbReference>
<dbReference type="InterPro" id="IPR039425">
    <property type="entry name" value="RNA_pol_sigma-70-like"/>
</dbReference>
<evidence type="ECO:0000256" key="2">
    <source>
        <dbReference type="ARBA" id="ARBA00023015"/>
    </source>
</evidence>
<evidence type="ECO:0000313" key="7">
    <source>
        <dbReference type="EMBL" id="OFI32240.1"/>
    </source>
</evidence>
<evidence type="ECO:0000313" key="8">
    <source>
        <dbReference type="Proteomes" id="UP000176037"/>
    </source>
</evidence>
<name>A0A1E8F8K6_9ALTE</name>
<evidence type="ECO:0000256" key="4">
    <source>
        <dbReference type="ARBA" id="ARBA00023163"/>
    </source>
</evidence>
<dbReference type="InterPro" id="IPR013249">
    <property type="entry name" value="RNA_pol_sigma70_r4_t2"/>
</dbReference>
<evidence type="ECO:0000259" key="5">
    <source>
        <dbReference type="Pfam" id="PF04542"/>
    </source>
</evidence>
<sequence>MAEQAKVVNAGTLFTQQQLQQQIAAAQQGDMAAYRQLYERFVGQVFALSYRLTGDAALAEDATQEVFVQVWQKLTNFSGKSQFSTWLHSVTANVTIDYLRKQRGWFKRMFSLEKEFEQQLRAEPACDISALDKCIVKLPERARLVFVLHAIEGYRHDEIGRMLNMATGTSKAQYHRARTLLEEWLGDSHE</sequence>
<dbReference type="InterPro" id="IPR013325">
    <property type="entry name" value="RNA_pol_sigma_r2"/>
</dbReference>
<accession>A0A1E8F8K6</accession>
<dbReference type="GO" id="GO:0003677">
    <property type="term" value="F:DNA binding"/>
    <property type="evidence" value="ECO:0007669"/>
    <property type="project" value="InterPro"/>
</dbReference>
<dbReference type="InterPro" id="IPR036388">
    <property type="entry name" value="WH-like_DNA-bd_sf"/>
</dbReference>
<dbReference type="InterPro" id="IPR007627">
    <property type="entry name" value="RNA_pol_sigma70_r2"/>
</dbReference>